<protein>
    <recommendedName>
        <fullName evidence="3">SEC-C motif domain protein</fullName>
    </recommendedName>
</protein>
<dbReference type="AlphaFoldDB" id="R4YR24"/>
<dbReference type="InterPro" id="IPR004027">
    <property type="entry name" value="SEC_C_motif"/>
</dbReference>
<dbReference type="Proteomes" id="UP000032749">
    <property type="component" value="Chromosome"/>
</dbReference>
<name>R4YR24_OLEAN</name>
<dbReference type="Pfam" id="PF02810">
    <property type="entry name" value="SEC-C"/>
    <property type="match status" value="1"/>
</dbReference>
<evidence type="ECO:0000313" key="2">
    <source>
        <dbReference type="Proteomes" id="UP000032749"/>
    </source>
</evidence>
<dbReference type="Gene3D" id="3.10.450.50">
    <property type="match status" value="1"/>
</dbReference>
<dbReference type="OrthoDB" id="570299at2"/>
<organism evidence="1 2">
    <name type="scientific">Oleispira antarctica RB-8</name>
    <dbReference type="NCBI Taxonomy" id="698738"/>
    <lineage>
        <taxon>Bacteria</taxon>
        <taxon>Pseudomonadati</taxon>
        <taxon>Pseudomonadota</taxon>
        <taxon>Gammaproteobacteria</taxon>
        <taxon>Oceanospirillales</taxon>
        <taxon>Oceanospirillaceae</taxon>
        <taxon>Oleispira</taxon>
    </lineage>
</organism>
<evidence type="ECO:0000313" key="1">
    <source>
        <dbReference type="EMBL" id="CCK75723.1"/>
    </source>
</evidence>
<reference evidence="1 2" key="1">
    <citation type="journal article" date="2013" name="Nat. Commun.">
        <title>Genome sequence and functional genomic analysis of the oil-degrading bacterium Oleispira antarctica.</title>
        <authorList>
            <person name="Kube M."/>
            <person name="Chernikova T.N."/>
            <person name="Al-Ramahi Y."/>
            <person name="Beloqui A."/>
            <person name="Lopez-Cortez N."/>
            <person name="Guazzaroni M.E."/>
            <person name="Heipieper H.J."/>
            <person name="Klages S."/>
            <person name="Kotsyurbenko O.R."/>
            <person name="Langer I."/>
            <person name="Nechitaylo T.Y."/>
            <person name="Lunsdorf H."/>
            <person name="Fernandez M."/>
            <person name="Juarez S."/>
            <person name="Ciordia S."/>
            <person name="Singer A."/>
            <person name="Kagan O."/>
            <person name="Egorova O."/>
            <person name="Petit P.A."/>
            <person name="Stogios P."/>
            <person name="Kim Y."/>
            <person name="Tchigvintsev A."/>
            <person name="Flick R."/>
            <person name="Denaro R."/>
            <person name="Genovese M."/>
            <person name="Albar J.P."/>
            <person name="Reva O.N."/>
            <person name="Martinez-Gomariz M."/>
            <person name="Tran H."/>
            <person name="Ferrer M."/>
            <person name="Savchenko A."/>
            <person name="Yakunin A.F."/>
            <person name="Yakimov M.M."/>
            <person name="Golyshina O.V."/>
            <person name="Reinhardt R."/>
            <person name="Golyshin P.N."/>
        </authorList>
    </citation>
    <scope>NUCLEOTIDE SEQUENCE [LARGE SCALE GENOMIC DNA]</scope>
</reference>
<gene>
    <name evidence="1" type="ORF">OLEAN_C15470</name>
</gene>
<dbReference type="EMBL" id="FO203512">
    <property type="protein sequence ID" value="CCK75723.1"/>
    <property type="molecule type" value="Genomic_DNA"/>
</dbReference>
<proteinExistence type="predicted"/>
<keyword evidence="2" id="KW-1185">Reference proteome</keyword>
<dbReference type="HOGENOM" id="CLU_651859_0_0_6"/>
<evidence type="ECO:0008006" key="3">
    <source>
        <dbReference type="Google" id="ProtNLM"/>
    </source>
</evidence>
<dbReference type="SUPFAM" id="SSF103642">
    <property type="entry name" value="Sec-C motif"/>
    <property type="match status" value="1"/>
</dbReference>
<accession>R4YR24</accession>
<dbReference type="STRING" id="698738.OLEAN_C15470"/>
<sequence length="421" mass="47836">MDSSIKIFINNFPNPVHKLVSIGSSGKAIKKTSPTILTGFDMGGSVKDLMNNAMSKFFLSLILYDEVIVTDSVFKKIILCIGLENCLVLLETKKIKLIYDKVDFELEFLNRSGSRLKLTNNMVVIPLVYYVDRNFKEFSNKKSLKSKFVQYLENSLLEDVQSLEDDADNSIYQHAFDELIKEVASPEISNKFLHGVETIQDMDPFQATKAMRLLNTLKGFSFQQKSGADVILQDAFSKDYLNTKLAFILKSESVDKIDFFSEITKIKGIPDIYHLLKTNVLDIHDIVRFTASNESKFFRDWYTNEDISKEDIYLKLMSNKKGGVLSKGVRWLYPNIVGLVNPVLGGIASGIDSFIVEKIANGWSPNIFLDDFLKSNIDLLIEKQERSIKKQEIIKRFGSVKPNTLCPCQSGLKFKKCHGYD</sequence>
<dbReference type="KEGG" id="oai:OLEAN_C15470"/>